<evidence type="ECO:0000313" key="2">
    <source>
        <dbReference type="EMBL" id="EFW06463.1"/>
    </source>
</evidence>
<feature type="non-terminal residue" evidence="2">
    <location>
        <position position="427"/>
    </location>
</feature>
<dbReference type="HOGENOM" id="CLU_643281_0_0_9"/>
<feature type="region of interest" description="Disordered" evidence="1">
    <location>
        <begin position="89"/>
        <end position="109"/>
    </location>
</feature>
<dbReference type="Proteomes" id="UP000003157">
    <property type="component" value="Unassembled WGS sequence"/>
</dbReference>
<proteinExistence type="predicted"/>
<comment type="caution">
    <text evidence="2">The sequence shown here is derived from an EMBL/GenBank/DDBJ whole genome shotgun (WGS) entry which is preliminary data.</text>
</comment>
<sequence length="427" mass="48381">MYKDPSGHSWLGDLWDGIQKVVSDIYNGAKKAISTIYNGAKTVTKAIVNTVKKAADFVNKKIIQQAVKVVKNVVNSIISRSSNTIRKVADKVDQEKKKQESAKKKAAEQKKQKESFVEYAKNHGIDEAYRKYNSMDKSLLNEAVKAYCDTMDLDYISINYSLKRIIRSEDSEIVLVGKYKIICETIKHAGNVNESAVQSSVGYSCASTIHKTYISKAIELLNYVRTQACNFPGVRVNTASKINTIYNYSYGTKQLTEQYVTNMNEHSRDMMEYIWSHPREYKPVKIWRDTGTYSGGRWEDAVYHVGSKQYHAYGNWLYTTFVPWGAEIQEHAELLEFLTTIAGEANQSYNPYTGASTVTGKDSIKGPSSTNGGESTNHANSSIGNSSVGDIGEYNKFRGTWKYRKQYIKRICFIRKYKSRLCTSLFI</sequence>
<name>E7G686_9FIRM</name>
<dbReference type="AlphaFoldDB" id="E7G686"/>
<protein>
    <submittedName>
        <fullName evidence="2">Uncharacterized protein</fullName>
    </submittedName>
</protein>
<dbReference type="EMBL" id="ADKX01000002">
    <property type="protein sequence ID" value="EFW06463.1"/>
    <property type="molecule type" value="Genomic_DNA"/>
</dbReference>
<evidence type="ECO:0000313" key="3">
    <source>
        <dbReference type="Proteomes" id="UP000003157"/>
    </source>
</evidence>
<gene>
    <name evidence="2" type="ORF">HMPREF9488_00274</name>
</gene>
<evidence type="ECO:0000256" key="1">
    <source>
        <dbReference type="SAM" id="MobiDB-lite"/>
    </source>
</evidence>
<dbReference type="STRING" id="100884.GCA_000269565_01429"/>
<dbReference type="eggNOG" id="ENOG502ZMYQ">
    <property type="taxonomic scope" value="Bacteria"/>
</dbReference>
<keyword evidence="3" id="KW-1185">Reference proteome</keyword>
<organism evidence="2 3">
    <name type="scientific">Coprobacillus cateniformis</name>
    <dbReference type="NCBI Taxonomy" id="100884"/>
    <lineage>
        <taxon>Bacteria</taxon>
        <taxon>Bacillati</taxon>
        <taxon>Bacillota</taxon>
        <taxon>Erysipelotrichia</taxon>
        <taxon>Erysipelotrichales</taxon>
        <taxon>Coprobacillaceae</taxon>
        <taxon>Coprobacillus</taxon>
    </lineage>
</organism>
<feature type="region of interest" description="Disordered" evidence="1">
    <location>
        <begin position="354"/>
        <end position="384"/>
    </location>
</feature>
<reference evidence="2 3" key="1">
    <citation type="submission" date="2010-12" db="EMBL/GenBank/DDBJ databases">
        <title>The Genome Sequence of Coprobacillus sp. strain 29_1.</title>
        <authorList>
            <consortium name="The Broad Institute Genome Sequencing Platform"/>
            <person name="Earl A."/>
            <person name="Ward D."/>
            <person name="Feldgarden M."/>
            <person name="Gevers D."/>
            <person name="Daigneault M."/>
            <person name="Sibley C.D."/>
            <person name="White A."/>
            <person name="Strauss J."/>
            <person name="Allen-Vercoe E."/>
            <person name="Young S.K."/>
            <person name="Zeng Q."/>
            <person name="Gargeya S."/>
            <person name="Fitzgerald M."/>
            <person name="Haas B."/>
            <person name="Abouelleil A."/>
            <person name="Alvarado L."/>
            <person name="Arachchi H.M."/>
            <person name="Berlin A."/>
            <person name="Brown A."/>
            <person name="Chapman S.B."/>
            <person name="Chen Z."/>
            <person name="Dunbar C."/>
            <person name="Freedman E."/>
            <person name="Gearin G."/>
            <person name="Gellesch M."/>
            <person name="Goldberg J."/>
            <person name="Griggs A."/>
            <person name="Gujja S."/>
            <person name="Heilman E."/>
            <person name="Heiman D."/>
            <person name="Howarth C."/>
            <person name="Larson L."/>
            <person name="Lui A."/>
            <person name="MacDonald P.J.P."/>
            <person name="Mehta T."/>
            <person name="Montmayeur A."/>
            <person name="Murphy C."/>
            <person name="Neiman D."/>
            <person name="Pearson M."/>
            <person name="Priest M."/>
            <person name="Roberts A."/>
            <person name="Saif S."/>
            <person name="Shea T."/>
            <person name="Shenoy N."/>
            <person name="Sisk P."/>
            <person name="Stolte C."/>
            <person name="Sykes S."/>
            <person name="White J."/>
            <person name="Yandava C."/>
            <person name="Nusbaum C."/>
            <person name="Birren B."/>
        </authorList>
    </citation>
    <scope>NUCLEOTIDE SEQUENCE [LARGE SCALE GENOMIC DNA]</scope>
    <source>
        <strain evidence="2 3">29_1</strain>
    </source>
</reference>
<accession>E7G686</accession>